<sequence length="120" mass="13082">MASILAVDDSASMRQMVSFTLRGAGHDVQEANDGVQALEFANKKKYDLVLSDVNMPNMNGIELVKELRQLADYKFVPVLMLTTESAGDVKAQGKQAGATGWIVKPFNPEQLLSTIKRVLG</sequence>
<dbReference type="SUPFAM" id="SSF52172">
    <property type="entry name" value="CheY-like"/>
    <property type="match status" value="1"/>
</dbReference>
<evidence type="ECO:0000313" key="4">
    <source>
        <dbReference type="EMBL" id="MCT7357466.1"/>
    </source>
</evidence>
<dbReference type="Pfam" id="PF00072">
    <property type="entry name" value="Response_reg"/>
    <property type="match status" value="1"/>
</dbReference>
<evidence type="ECO:0000256" key="2">
    <source>
        <dbReference type="PROSITE-ProRule" id="PRU00169"/>
    </source>
</evidence>
<protein>
    <submittedName>
        <fullName evidence="4">Response regulator</fullName>
    </submittedName>
</protein>
<dbReference type="AlphaFoldDB" id="A0A9X3AEP1"/>
<dbReference type="PROSITE" id="PS50110">
    <property type="entry name" value="RESPONSE_REGULATORY"/>
    <property type="match status" value="1"/>
</dbReference>
<dbReference type="CDD" id="cd17562">
    <property type="entry name" value="REC_CheY4-like"/>
    <property type="match status" value="1"/>
</dbReference>
<reference evidence="4" key="2">
    <citation type="submission" date="2022-08" db="EMBL/GenBank/DDBJ databases">
        <authorList>
            <person name="Dong C."/>
        </authorList>
    </citation>
    <scope>NUCLEOTIDE SEQUENCE</scope>
    <source>
        <strain evidence="4">59MF3M-4</strain>
    </source>
</reference>
<proteinExistence type="predicted"/>
<organism evidence="4 5">
    <name type="scientific">Thalassolituus pacificus</name>
    <dbReference type="NCBI Taxonomy" id="2975440"/>
    <lineage>
        <taxon>Bacteria</taxon>
        <taxon>Pseudomonadati</taxon>
        <taxon>Pseudomonadota</taxon>
        <taxon>Gammaproteobacteria</taxon>
        <taxon>Oceanospirillales</taxon>
        <taxon>Oceanospirillaceae</taxon>
        <taxon>Thalassolituus</taxon>
    </lineage>
</organism>
<accession>A0A9X3AEP1</accession>
<keyword evidence="5" id="KW-1185">Reference proteome</keyword>
<evidence type="ECO:0000256" key="1">
    <source>
        <dbReference type="ARBA" id="ARBA00022553"/>
    </source>
</evidence>
<dbReference type="PANTHER" id="PTHR44591:SF25">
    <property type="entry name" value="CHEMOTAXIS TWO-COMPONENT RESPONSE REGULATOR"/>
    <property type="match status" value="1"/>
</dbReference>
<dbReference type="GO" id="GO:0000160">
    <property type="term" value="P:phosphorelay signal transduction system"/>
    <property type="evidence" value="ECO:0007669"/>
    <property type="project" value="InterPro"/>
</dbReference>
<dbReference type="Proteomes" id="UP001147830">
    <property type="component" value="Unassembled WGS sequence"/>
</dbReference>
<keyword evidence="1 2" id="KW-0597">Phosphoprotein</keyword>
<dbReference type="InterPro" id="IPR011006">
    <property type="entry name" value="CheY-like_superfamily"/>
</dbReference>
<evidence type="ECO:0000313" key="5">
    <source>
        <dbReference type="Proteomes" id="UP001147830"/>
    </source>
</evidence>
<dbReference type="EMBL" id="JAOANI010000002">
    <property type="protein sequence ID" value="MCT7357466.1"/>
    <property type="molecule type" value="Genomic_DNA"/>
</dbReference>
<dbReference type="RefSeq" id="WP_260974401.1">
    <property type="nucleotide sequence ID" value="NZ_JAOANI010000002.1"/>
</dbReference>
<feature type="domain" description="Response regulatory" evidence="3">
    <location>
        <begin position="3"/>
        <end position="119"/>
    </location>
</feature>
<name>A0A9X3AEP1_9GAMM</name>
<comment type="caution">
    <text evidence="4">The sequence shown here is derived from an EMBL/GenBank/DDBJ whole genome shotgun (WGS) entry which is preliminary data.</text>
</comment>
<dbReference type="InterPro" id="IPR050595">
    <property type="entry name" value="Bact_response_regulator"/>
</dbReference>
<dbReference type="PANTHER" id="PTHR44591">
    <property type="entry name" value="STRESS RESPONSE REGULATOR PROTEIN 1"/>
    <property type="match status" value="1"/>
</dbReference>
<feature type="modified residue" description="4-aspartylphosphate" evidence="2">
    <location>
        <position position="52"/>
    </location>
</feature>
<dbReference type="SMART" id="SM00448">
    <property type="entry name" value="REC"/>
    <property type="match status" value="1"/>
</dbReference>
<dbReference type="Gene3D" id="3.40.50.2300">
    <property type="match status" value="1"/>
</dbReference>
<reference evidence="4" key="1">
    <citation type="journal article" date="2022" name="Front. Microbiol.">
        <title>Genome-based taxonomic rearrangement of Oceanobacter-related bacteria including the description of Thalassolituus hydrocarbonoclasticus sp. nov. and Thalassolituus pacificus sp. nov. and emended description of the genus Thalassolituus.</title>
        <authorList>
            <person name="Dong C."/>
            <person name="Wei L."/>
            <person name="Wang J."/>
            <person name="Lai Q."/>
            <person name="Huang Z."/>
            <person name="Shao Z."/>
        </authorList>
    </citation>
    <scope>NUCLEOTIDE SEQUENCE</scope>
    <source>
        <strain evidence="4">59MF3M-4</strain>
    </source>
</reference>
<dbReference type="InterPro" id="IPR001789">
    <property type="entry name" value="Sig_transdc_resp-reg_receiver"/>
</dbReference>
<gene>
    <name evidence="4" type="ORF">NYR02_00325</name>
</gene>
<evidence type="ECO:0000259" key="3">
    <source>
        <dbReference type="PROSITE" id="PS50110"/>
    </source>
</evidence>